<feature type="transmembrane region" description="Helical" evidence="7">
    <location>
        <begin position="322"/>
        <end position="343"/>
    </location>
</feature>
<evidence type="ECO:0000313" key="10">
    <source>
        <dbReference type="Proteomes" id="UP001240984"/>
    </source>
</evidence>
<evidence type="ECO:0000256" key="3">
    <source>
        <dbReference type="ARBA" id="ARBA00022692"/>
    </source>
</evidence>
<sequence>MAGRARADAGPLLLVAVVVVVTALLAGAVPPLLRATADAAIRDAIRRAGPDATVRVQIGWSPDDLLGTRQRYPELADEVDSARRLAGASLKDDLRTLVNPPIATALSEVFSIAEGDAPRTMQLAYLANTPEAGGGPEVTWVAGGAPAATAEGRVELPGDGAWTVQAGLSEPAAAALGLEPGGKLTVRDSTGLDRDILISGVFRPVDPADPAWRLAPSVLEPVAGADGFGTVRIGALLSRESLPDARLALETGQLTQTIWIVPNTDTITMAAAAELAAAVINLKTRSDTSGQSGETIRWETRLDSVLDDARGAVDAAVTQASVLLVAIIMTAALVLLLAADLLARRRAPALVTARRRGAALPDLTLELLVESVLLALLAGAAGLVLALLIAPGVSWAWALPVVLVAAVAGPAFGVVTAARATRNRRAPANRSARRWAERTGQIRRATLDAALVLAAIGAFVSLRQRGIVAGDDGLPASAPALAAVAAGLLLLRLMPLGTGLALRRSLRSRRPLAVFGAARAAATSGRALPLLAMVAGTALATFALTLDATTTRGLSDGAWRTAGADARLEPAPAAAGSTVDLSARIAAAPGVRHAVAGQTLDGVRVVANGSAVTTRLLAVDPAAFGRLLADTPIAGAGALDRLGPATAPVPILVRSVDGTMSAGMRIDLLREAQSSVPLTVVGEAPAIGDGPQLVIADASALAAAGLPVAPNTVWVTGPGAAGAVRDAGVTGTTVFREDILTGRRDAPLTAGLLLLSRAAAVTLLAFGLLGLFLGAAADAPERWRTLSRLRTLGLRPRDTRWVAAGELLPPALAAAITGPLLGLGLAWLTREALALRLLTGQAADPVLVPPWWQIAVLAAILLAAAALIPPIEAVVRRHRNLAETLRIGG</sequence>
<dbReference type="RefSeq" id="WP_306831684.1">
    <property type="nucleotide sequence ID" value="NZ_JAUSRA010000001.1"/>
</dbReference>
<evidence type="ECO:0000256" key="2">
    <source>
        <dbReference type="ARBA" id="ARBA00022475"/>
    </source>
</evidence>
<comment type="similarity">
    <text evidence="6">Belongs to the ABC-4 integral membrane protein family.</text>
</comment>
<dbReference type="EMBL" id="JAUSRA010000001">
    <property type="protein sequence ID" value="MDP9795676.1"/>
    <property type="molecule type" value="Genomic_DNA"/>
</dbReference>
<feature type="transmembrane region" description="Helical" evidence="7">
    <location>
        <begin position="480"/>
        <end position="502"/>
    </location>
</feature>
<feature type="transmembrane region" description="Helical" evidence="7">
    <location>
        <begin position="801"/>
        <end position="828"/>
    </location>
</feature>
<evidence type="ECO:0000256" key="4">
    <source>
        <dbReference type="ARBA" id="ARBA00022989"/>
    </source>
</evidence>
<reference evidence="9 10" key="1">
    <citation type="submission" date="2023-07" db="EMBL/GenBank/DDBJ databases">
        <title>Sequencing the genomes of 1000 actinobacteria strains.</title>
        <authorList>
            <person name="Klenk H.-P."/>
        </authorList>
    </citation>
    <scope>NUCLEOTIDE SEQUENCE [LARGE SCALE GENOMIC DNA]</scope>
    <source>
        <strain evidence="9 10">DSM 44710</strain>
    </source>
</reference>
<evidence type="ECO:0000256" key="6">
    <source>
        <dbReference type="ARBA" id="ARBA00038076"/>
    </source>
</evidence>
<dbReference type="PANTHER" id="PTHR30572:SF4">
    <property type="entry name" value="ABC TRANSPORTER PERMEASE YTRF"/>
    <property type="match status" value="1"/>
</dbReference>
<proteinExistence type="inferred from homology"/>
<evidence type="ECO:0000259" key="8">
    <source>
        <dbReference type="Pfam" id="PF02687"/>
    </source>
</evidence>
<feature type="transmembrane region" description="Helical" evidence="7">
    <location>
        <begin position="395"/>
        <end position="421"/>
    </location>
</feature>
<feature type="transmembrane region" description="Helical" evidence="7">
    <location>
        <begin position="527"/>
        <end position="546"/>
    </location>
</feature>
<evidence type="ECO:0000256" key="1">
    <source>
        <dbReference type="ARBA" id="ARBA00004651"/>
    </source>
</evidence>
<accession>A0ABT9MWN7</accession>
<keyword evidence="10" id="KW-1185">Reference proteome</keyword>
<keyword evidence="5 7" id="KW-0472">Membrane</keyword>
<comment type="caution">
    <text evidence="9">The sequence shown here is derived from an EMBL/GenBank/DDBJ whole genome shotgun (WGS) entry which is preliminary data.</text>
</comment>
<feature type="domain" description="ABC3 transporter permease C-terminal" evidence="8">
    <location>
        <begin position="759"/>
        <end position="865"/>
    </location>
</feature>
<keyword evidence="3 7" id="KW-0812">Transmembrane</keyword>
<feature type="transmembrane region" description="Helical" evidence="7">
    <location>
        <begin position="851"/>
        <end position="871"/>
    </location>
</feature>
<dbReference type="InterPro" id="IPR050250">
    <property type="entry name" value="Macrolide_Exporter_MacB"/>
</dbReference>
<feature type="transmembrane region" description="Helical" evidence="7">
    <location>
        <begin position="363"/>
        <end position="389"/>
    </location>
</feature>
<dbReference type="InterPro" id="IPR003838">
    <property type="entry name" value="ABC3_permease_C"/>
</dbReference>
<feature type="transmembrane region" description="Helical" evidence="7">
    <location>
        <begin position="12"/>
        <end position="33"/>
    </location>
</feature>
<keyword evidence="4 7" id="KW-1133">Transmembrane helix</keyword>
<feature type="transmembrane region" description="Helical" evidence="7">
    <location>
        <begin position="758"/>
        <end position="780"/>
    </location>
</feature>
<organism evidence="9 10">
    <name type="scientific">Catenuloplanes nepalensis</name>
    <dbReference type="NCBI Taxonomy" id="587533"/>
    <lineage>
        <taxon>Bacteria</taxon>
        <taxon>Bacillati</taxon>
        <taxon>Actinomycetota</taxon>
        <taxon>Actinomycetes</taxon>
        <taxon>Micromonosporales</taxon>
        <taxon>Micromonosporaceae</taxon>
        <taxon>Catenuloplanes</taxon>
    </lineage>
</organism>
<name>A0ABT9MWN7_9ACTN</name>
<gene>
    <name evidence="9" type="ORF">J2S43_004188</name>
</gene>
<comment type="subcellular location">
    <subcellularLocation>
        <location evidence="1">Cell membrane</location>
        <topology evidence="1">Multi-pass membrane protein</topology>
    </subcellularLocation>
</comment>
<evidence type="ECO:0000256" key="5">
    <source>
        <dbReference type="ARBA" id="ARBA00023136"/>
    </source>
</evidence>
<protein>
    <submittedName>
        <fullName evidence="9">ABC transport system permease protein</fullName>
    </submittedName>
</protein>
<keyword evidence="2" id="KW-1003">Cell membrane</keyword>
<evidence type="ECO:0000313" key="9">
    <source>
        <dbReference type="EMBL" id="MDP9795676.1"/>
    </source>
</evidence>
<evidence type="ECO:0000256" key="7">
    <source>
        <dbReference type="SAM" id="Phobius"/>
    </source>
</evidence>
<dbReference type="PANTHER" id="PTHR30572">
    <property type="entry name" value="MEMBRANE COMPONENT OF TRANSPORTER-RELATED"/>
    <property type="match status" value="1"/>
</dbReference>
<dbReference type="Pfam" id="PF02687">
    <property type="entry name" value="FtsX"/>
    <property type="match status" value="1"/>
</dbReference>
<feature type="transmembrane region" description="Helical" evidence="7">
    <location>
        <begin position="442"/>
        <end position="460"/>
    </location>
</feature>
<dbReference type="Proteomes" id="UP001240984">
    <property type="component" value="Unassembled WGS sequence"/>
</dbReference>